<comment type="caution">
    <text evidence="3">The sequence shown here is derived from an EMBL/GenBank/DDBJ whole genome shotgun (WGS) entry which is preliminary data.</text>
</comment>
<proteinExistence type="predicted"/>
<name>A0ABR3MHE8_9TELE</name>
<sequence>MPGCLCSDGLLVCVCVCVCVGGCASGRLPALCRLCEGLSGLASPPSSPLAKGNHPHLCHKSWTPAETLSWIRTSNCPRIKQQQQQQHMGRITAPRGSGAPQRESE</sequence>
<keyword evidence="2" id="KW-0732">Signal</keyword>
<gene>
    <name evidence="3" type="ORF">QQF64_006148</name>
</gene>
<evidence type="ECO:0000313" key="4">
    <source>
        <dbReference type="Proteomes" id="UP001558613"/>
    </source>
</evidence>
<feature type="signal peptide" evidence="2">
    <location>
        <begin position="1"/>
        <end position="25"/>
    </location>
</feature>
<evidence type="ECO:0000256" key="2">
    <source>
        <dbReference type="SAM" id="SignalP"/>
    </source>
</evidence>
<dbReference type="EMBL" id="JAYMGO010000013">
    <property type="protein sequence ID" value="KAL1263409.1"/>
    <property type="molecule type" value="Genomic_DNA"/>
</dbReference>
<feature type="chain" id="PRO_5046773970" description="Secreted protein" evidence="2">
    <location>
        <begin position="26"/>
        <end position="105"/>
    </location>
</feature>
<dbReference type="Proteomes" id="UP001558613">
    <property type="component" value="Unassembled WGS sequence"/>
</dbReference>
<keyword evidence="4" id="KW-1185">Reference proteome</keyword>
<evidence type="ECO:0000256" key="1">
    <source>
        <dbReference type="SAM" id="MobiDB-lite"/>
    </source>
</evidence>
<reference evidence="3 4" key="1">
    <citation type="submission" date="2023-09" db="EMBL/GenBank/DDBJ databases">
        <authorList>
            <person name="Wang M."/>
        </authorList>
    </citation>
    <scope>NUCLEOTIDE SEQUENCE [LARGE SCALE GENOMIC DNA]</scope>
    <source>
        <strain evidence="3">GT-2023</strain>
        <tissue evidence="3">Liver</tissue>
    </source>
</reference>
<feature type="region of interest" description="Disordered" evidence="1">
    <location>
        <begin position="78"/>
        <end position="105"/>
    </location>
</feature>
<evidence type="ECO:0000313" key="3">
    <source>
        <dbReference type="EMBL" id="KAL1263409.1"/>
    </source>
</evidence>
<organism evidence="3 4">
    <name type="scientific">Cirrhinus molitorella</name>
    <name type="common">mud carp</name>
    <dbReference type="NCBI Taxonomy" id="172907"/>
    <lineage>
        <taxon>Eukaryota</taxon>
        <taxon>Metazoa</taxon>
        <taxon>Chordata</taxon>
        <taxon>Craniata</taxon>
        <taxon>Vertebrata</taxon>
        <taxon>Euteleostomi</taxon>
        <taxon>Actinopterygii</taxon>
        <taxon>Neopterygii</taxon>
        <taxon>Teleostei</taxon>
        <taxon>Ostariophysi</taxon>
        <taxon>Cypriniformes</taxon>
        <taxon>Cyprinidae</taxon>
        <taxon>Labeoninae</taxon>
        <taxon>Labeonini</taxon>
        <taxon>Cirrhinus</taxon>
    </lineage>
</organism>
<evidence type="ECO:0008006" key="5">
    <source>
        <dbReference type="Google" id="ProtNLM"/>
    </source>
</evidence>
<feature type="compositionally biased region" description="Polar residues" evidence="1">
    <location>
        <begin position="78"/>
        <end position="87"/>
    </location>
</feature>
<protein>
    <recommendedName>
        <fullName evidence="5">Secreted protein</fullName>
    </recommendedName>
</protein>
<accession>A0ABR3MHE8</accession>